<dbReference type="Gene3D" id="3.50.50.60">
    <property type="entry name" value="FAD/NAD(P)-binding domain"/>
    <property type="match status" value="1"/>
</dbReference>
<dbReference type="InterPro" id="IPR036188">
    <property type="entry name" value="FAD/NAD-bd_sf"/>
</dbReference>
<evidence type="ECO:0000259" key="6">
    <source>
        <dbReference type="Pfam" id="PF01266"/>
    </source>
</evidence>
<evidence type="ECO:0000313" key="8">
    <source>
        <dbReference type="Proteomes" id="UP001596432"/>
    </source>
</evidence>
<reference evidence="7 8" key="1">
    <citation type="journal article" date="2019" name="Int. J. Syst. Evol. Microbiol.">
        <title>The Global Catalogue of Microorganisms (GCM) 10K type strain sequencing project: providing services to taxonomists for standard genome sequencing and annotation.</title>
        <authorList>
            <consortium name="The Broad Institute Genomics Platform"/>
            <consortium name="The Broad Institute Genome Sequencing Center for Infectious Disease"/>
            <person name="Wu L."/>
            <person name="Ma J."/>
        </authorList>
    </citation>
    <scope>NUCLEOTIDE SEQUENCE [LARGE SCALE GENOMIC DNA]</scope>
    <source>
        <strain evidence="7 8">XZYJT29</strain>
    </source>
</reference>
<feature type="domain" description="FAD dependent oxidoreductase" evidence="6">
    <location>
        <begin position="9"/>
        <end position="373"/>
    </location>
</feature>
<keyword evidence="4 7" id="KW-0560">Oxidoreductase</keyword>
<evidence type="ECO:0000256" key="3">
    <source>
        <dbReference type="ARBA" id="ARBA00022827"/>
    </source>
</evidence>
<evidence type="ECO:0000256" key="4">
    <source>
        <dbReference type="ARBA" id="ARBA00023002"/>
    </source>
</evidence>
<evidence type="ECO:0000256" key="5">
    <source>
        <dbReference type="SAM" id="MobiDB-lite"/>
    </source>
</evidence>
<organism evidence="7 8">
    <name type="scientific">Halosimplex aquaticum</name>
    <dbReference type="NCBI Taxonomy" id="3026162"/>
    <lineage>
        <taxon>Archaea</taxon>
        <taxon>Methanobacteriati</taxon>
        <taxon>Methanobacteriota</taxon>
        <taxon>Stenosarchaea group</taxon>
        <taxon>Halobacteria</taxon>
        <taxon>Halobacteriales</taxon>
        <taxon>Haloarculaceae</taxon>
        <taxon>Halosimplex</taxon>
    </lineage>
</organism>
<dbReference type="InterPro" id="IPR006076">
    <property type="entry name" value="FAD-dep_OxRdtase"/>
</dbReference>
<dbReference type="GeneID" id="78822910"/>
<accession>A0ABD5YA53</accession>
<dbReference type="Gene3D" id="3.30.9.10">
    <property type="entry name" value="D-Amino Acid Oxidase, subunit A, domain 2"/>
    <property type="match status" value="1"/>
</dbReference>
<dbReference type="SUPFAM" id="SSF54373">
    <property type="entry name" value="FAD-linked reductases, C-terminal domain"/>
    <property type="match status" value="1"/>
</dbReference>
<dbReference type="GO" id="GO:0050131">
    <property type="term" value="F:N-methyl-L-amino-acid oxidase activity"/>
    <property type="evidence" value="ECO:0007669"/>
    <property type="project" value="UniProtKB-EC"/>
</dbReference>
<dbReference type="AlphaFoldDB" id="A0ABD5YA53"/>
<dbReference type="SUPFAM" id="SSF51905">
    <property type="entry name" value="FAD/NAD(P)-binding domain"/>
    <property type="match status" value="1"/>
</dbReference>
<sequence length="392" mass="41173">MTPSGGRYDAIVVGVGGVGSAATYHLARRGADVLGLERFDVPHARGSSHGRTRLLQRLLDVDPATMALADRAHEGWRDLERATGTDLVTDTGSLAVAVGGDEPVASARHACERHDLAFKSLTGAELAERYPAYDFPEGAEALYQPDGAVVASERGVVAHVSAALSEGATVQARERVVDWSRTGDGVRVDTDRDSYLADRLVVTAGAWAAQSVDVLDGIVEPCRHATAWFAPSDGGRTGDTDGAVDGADEDPTRTGDARAPPFVATVDGENYYGVPGVYLPGMKFGRADFRPTEPDNLAGPTQADERPLRRFADSYVPGAAGSTLRLDTGLVTNSPDGQFVVDTLSEGRVAVAAGLSGRGYKFAPALGEVLADLTLDGETDADVSAYALDRFE</sequence>
<proteinExistence type="predicted"/>
<dbReference type="InterPro" id="IPR045170">
    <property type="entry name" value="MTOX"/>
</dbReference>
<protein>
    <submittedName>
        <fullName evidence="7">N-methyl-L-tryptophan oxidase</fullName>
        <ecNumber evidence="7">1.5.3.2</ecNumber>
    </submittedName>
</protein>
<feature type="region of interest" description="Disordered" evidence="5">
    <location>
        <begin position="230"/>
        <end position="261"/>
    </location>
</feature>
<evidence type="ECO:0000256" key="1">
    <source>
        <dbReference type="ARBA" id="ARBA00001974"/>
    </source>
</evidence>
<dbReference type="EMBL" id="JBHTAS010000001">
    <property type="protein sequence ID" value="MFC7142564.1"/>
    <property type="molecule type" value="Genomic_DNA"/>
</dbReference>
<dbReference type="EC" id="1.5.3.2" evidence="7"/>
<dbReference type="RefSeq" id="WP_274323626.1">
    <property type="nucleotide sequence ID" value="NZ_CP118158.1"/>
</dbReference>
<dbReference type="Proteomes" id="UP001596432">
    <property type="component" value="Unassembled WGS sequence"/>
</dbReference>
<comment type="caution">
    <text evidence="7">The sequence shown here is derived from an EMBL/GenBank/DDBJ whole genome shotgun (WGS) entry which is preliminary data.</text>
</comment>
<gene>
    <name evidence="7" type="primary">solA</name>
    <name evidence="7" type="ORF">ACFQMA_22350</name>
</gene>
<dbReference type="NCBIfam" id="NF008425">
    <property type="entry name" value="PRK11259.1"/>
    <property type="match status" value="1"/>
</dbReference>
<keyword evidence="8" id="KW-1185">Reference proteome</keyword>
<dbReference type="PANTHER" id="PTHR10961:SF7">
    <property type="entry name" value="FAD DEPENDENT OXIDOREDUCTASE DOMAIN-CONTAINING PROTEIN"/>
    <property type="match status" value="1"/>
</dbReference>
<evidence type="ECO:0000313" key="7">
    <source>
        <dbReference type="EMBL" id="MFC7142564.1"/>
    </source>
</evidence>
<keyword evidence="3" id="KW-0274">FAD</keyword>
<keyword evidence="2" id="KW-0285">Flavoprotein</keyword>
<name>A0ABD5YA53_9EURY</name>
<dbReference type="PANTHER" id="PTHR10961">
    <property type="entry name" value="PEROXISOMAL SARCOSINE OXIDASE"/>
    <property type="match status" value="1"/>
</dbReference>
<evidence type="ECO:0000256" key="2">
    <source>
        <dbReference type="ARBA" id="ARBA00022630"/>
    </source>
</evidence>
<comment type="cofactor">
    <cofactor evidence="1">
        <name>FAD</name>
        <dbReference type="ChEBI" id="CHEBI:57692"/>
    </cofactor>
</comment>
<dbReference type="Pfam" id="PF01266">
    <property type="entry name" value="DAO"/>
    <property type="match status" value="1"/>
</dbReference>